<comment type="similarity">
    <text evidence="1">Belongs to the cyclin family. Cyclin U/P subfamily.</text>
</comment>
<gene>
    <name evidence="4" type="ORF">POM88_017193</name>
</gene>
<dbReference type="PANTHER" id="PTHR15615:SF121">
    <property type="entry name" value="CYCLIN-U1-1"/>
    <property type="match status" value="1"/>
</dbReference>
<proteinExistence type="inferred from homology"/>
<dbReference type="Proteomes" id="UP001237642">
    <property type="component" value="Unassembled WGS sequence"/>
</dbReference>
<dbReference type="Gene3D" id="1.10.472.10">
    <property type="entry name" value="Cyclin-like"/>
    <property type="match status" value="1"/>
</dbReference>
<evidence type="ECO:0000256" key="2">
    <source>
        <dbReference type="ARBA" id="ARBA00022618"/>
    </source>
</evidence>
<name>A0AAD8INQ2_9APIA</name>
<dbReference type="SUPFAM" id="SSF47954">
    <property type="entry name" value="Cyclin-like"/>
    <property type="match status" value="1"/>
</dbReference>
<reference evidence="4" key="1">
    <citation type="submission" date="2023-02" db="EMBL/GenBank/DDBJ databases">
        <title>Genome of toxic invasive species Heracleum sosnowskyi carries increased number of genes despite the absence of recent whole-genome duplications.</title>
        <authorList>
            <person name="Schelkunov M."/>
            <person name="Shtratnikova V."/>
            <person name="Makarenko M."/>
            <person name="Klepikova A."/>
            <person name="Omelchenko D."/>
            <person name="Novikova G."/>
            <person name="Obukhova E."/>
            <person name="Bogdanov V."/>
            <person name="Penin A."/>
            <person name="Logacheva M."/>
        </authorList>
    </citation>
    <scope>NUCLEOTIDE SEQUENCE</scope>
    <source>
        <strain evidence="4">Hsosn_3</strain>
        <tissue evidence="4">Leaf</tissue>
    </source>
</reference>
<comment type="caution">
    <text evidence="4">The sequence shown here is derived from an EMBL/GenBank/DDBJ whole genome shotgun (WGS) entry which is preliminary data.</text>
</comment>
<accession>A0AAD8INQ2</accession>
<evidence type="ECO:0000313" key="5">
    <source>
        <dbReference type="Proteomes" id="UP001237642"/>
    </source>
</evidence>
<evidence type="ECO:0000256" key="1">
    <source>
        <dbReference type="ARBA" id="ARBA00007215"/>
    </source>
</evidence>
<evidence type="ECO:0000256" key="3">
    <source>
        <dbReference type="ARBA" id="ARBA00023306"/>
    </source>
</evidence>
<protein>
    <submittedName>
        <fullName evidence="4">Cyclin</fullName>
    </submittedName>
</protein>
<dbReference type="PANTHER" id="PTHR15615">
    <property type="match status" value="1"/>
</dbReference>
<sequence length="189" mass="21426">MLASDEDTQHRRLEPSSTPRVLTILSFVLEKLVLRNDRLMDGLSCRHGKSLDVFHGARAPNISILKLLHKYPNSLVVSLNVHRLLVTAVMVAAKMLDDVHYNNTFYARVGGVTNLELNRLEIELLFLLNFELTVHSRVFESYCQQLEKEMLLNSATLKIERPLISNAIDDVTEISMEDMPSSSPPQLVD</sequence>
<dbReference type="GO" id="GO:0019901">
    <property type="term" value="F:protein kinase binding"/>
    <property type="evidence" value="ECO:0007669"/>
    <property type="project" value="InterPro"/>
</dbReference>
<keyword evidence="5" id="KW-1185">Reference proteome</keyword>
<organism evidence="4 5">
    <name type="scientific">Heracleum sosnowskyi</name>
    <dbReference type="NCBI Taxonomy" id="360622"/>
    <lineage>
        <taxon>Eukaryota</taxon>
        <taxon>Viridiplantae</taxon>
        <taxon>Streptophyta</taxon>
        <taxon>Embryophyta</taxon>
        <taxon>Tracheophyta</taxon>
        <taxon>Spermatophyta</taxon>
        <taxon>Magnoliopsida</taxon>
        <taxon>eudicotyledons</taxon>
        <taxon>Gunneridae</taxon>
        <taxon>Pentapetalae</taxon>
        <taxon>asterids</taxon>
        <taxon>campanulids</taxon>
        <taxon>Apiales</taxon>
        <taxon>Apiaceae</taxon>
        <taxon>Apioideae</taxon>
        <taxon>apioid superclade</taxon>
        <taxon>Tordylieae</taxon>
        <taxon>Tordyliinae</taxon>
        <taxon>Heracleum</taxon>
    </lineage>
</organism>
<dbReference type="EMBL" id="JAUIZM010000004">
    <property type="protein sequence ID" value="KAK1389015.1"/>
    <property type="molecule type" value="Genomic_DNA"/>
</dbReference>
<evidence type="ECO:0000313" key="4">
    <source>
        <dbReference type="EMBL" id="KAK1389015.1"/>
    </source>
</evidence>
<keyword evidence="2" id="KW-0132">Cell division</keyword>
<dbReference type="InterPro" id="IPR036915">
    <property type="entry name" value="Cyclin-like_sf"/>
</dbReference>
<dbReference type="InterPro" id="IPR013922">
    <property type="entry name" value="Cyclin_PHO80-like"/>
</dbReference>
<keyword evidence="3" id="KW-0131">Cell cycle</keyword>
<reference evidence="4" key="2">
    <citation type="submission" date="2023-05" db="EMBL/GenBank/DDBJ databases">
        <authorList>
            <person name="Schelkunov M.I."/>
        </authorList>
    </citation>
    <scope>NUCLEOTIDE SEQUENCE</scope>
    <source>
        <strain evidence="4">Hsosn_3</strain>
        <tissue evidence="4">Leaf</tissue>
    </source>
</reference>
<dbReference type="AlphaFoldDB" id="A0AAD8INQ2"/>
<dbReference type="GO" id="GO:0051301">
    <property type="term" value="P:cell division"/>
    <property type="evidence" value="ECO:0007669"/>
    <property type="project" value="UniProtKB-KW"/>
</dbReference>
<dbReference type="Pfam" id="PF08613">
    <property type="entry name" value="Cyclin"/>
    <property type="match status" value="1"/>
</dbReference>